<reference evidence="3" key="1">
    <citation type="submission" date="2016-07" db="EMBL/GenBank/DDBJ databases">
        <title>Nontailed viruses are major unrecognized killers of bacteria in the ocean.</title>
        <authorList>
            <person name="Kauffman K."/>
            <person name="Hussain F."/>
            <person name="Yang J."/>
            <person name="Arevalo P."/>
            <person name="Brown J."/>
            <person name="Cutler M."/>
            <person name="Kelly L."/>
            <person name="Polz M.F."/>
        </authorList>
    </citation>
    <scope>NUCLEOTIDE SEQUENCE [LARGE SCALE GENOMIC DNA]</scope>
    <source>
        <strain evidence="3">10N.261.46.F8</strain>
    </source>
</reference>
<comment type="caution">
    <text evidence="2">The sequence shown here is derived from an EMBL/GenBank/DDBJ whole genome shotgun (WGS) entry which is preliminary data.</text>
</comment>
<evidence type="ECO:0000256" key="1">
    <source>
        <dbReference type="SAM" id="Coils"/>
    </source>
</evidence>
<dbReference type="AlphaFoldDB" id="A0A2N7KLW4"/>
<feature type="coiled-coil region" evidence="1">
    <location>
        <begin position="22"/>
        <end position="82"/>
    </location>
</feature>
<dbReference type="OrthoDB" id="5911878at2"/>
<dbReference type="RefSeq" id="WP_102433786.1">
    <property type="nucleotide sequence ID" value="NZ_CAWNVI010000009.1"/>
</dbReference>
<gene>
    <name evidence="2" type="ORF">BCT49_20975</name>
</gene>
<sequence length="594" mass="64666">MNNVEQFVYQNIVDNRKGLQGLKRWEKSLQTHENKLAKIEAKAVKAKVKNTTKVSKVKTKANTKEEREANKLAQAKVKAQAKETARIKRFEAWKLSQFRSAAFDRLTIEQQMQVKRVLSSKKTEAEIRDEFKKTTATLRRENKRRKNLAKKSGGVGGSIKGGAVGGGMGAAEGAALAANPIIAAAAVTITAGLVTLASGAEKAKMVMTQADQAGVSTQDLQREAHINESLMGSEFDIQKTADQLLEVSRKSGEVTADLTYNNKGELSGGGSGIDVVNALVKSGKLENNKAAIDKYFSEEDPLKLQNKIFEDMKASGLSAKEVSFALDSMVSDWDKVYNARNANPEAVQRISQDFDNSTFKITEEDEGRMKAFSAAMSEFSAVVGNFDLSMFKSFSEGLSPEAMDTLSLLGDTISSIAAIFGDLFSILFNAISVVLHPTLKAVNLLLDGLKLVTGAVAQLVKYLTDLNGKVRTVFEGIWDTLIDTLKEALSFFGVNFFGDDKDDTPPKTDTPTKTSKQPYNAQTIPKPYSYLTPNIPSKALTPRQDEIRGNNSAGFAETSQPIIVKLQNTLEMDGEKVAEKVMETQIAADAVEVA</sequence>
<evidence type="ECO:0000313" key="2">
    <source>
        <dbReference type="EMBL" id="PMM77432.1"/>
    </source>
</evidence>
<proteinExistence type="predicted"/>
<name>A0A2N7KLW4_9VIBR</name>
<dbReference type="Proteomes" id="UP000235406">
    <property type="component" value="Unassembled WGS sequence"/>
</dbReference>
<protein>
    <submittedName>
        <fullName evidence="2">Uncharacterized protein</fullName>
    </submittedName>
</protein>
<dbReference type="EMBL" id="MCZK01000009">
    <property type="protein sequence ID" value="PMM77432.1"/>
    <property type="molecule type" value="Genomic_DNA"/>
</dbReference>
<evidence type="ECO:0000313" key="3">
    <source>
        <dbReference type="Proteomes" id="UP000235406"/>
    </source>
</evidence>
<accession>A0A2N7KLW4</accession>
<organism evidence="2 3">
    <name type="scientific">Vibrio lentus</name>
    <dbReference type="NCBI Taxonomy" id="136468"/>
    <lineage>
        <taxon>Bacteria</taxon>
        <taxon>Pseudomonadati</taxon>
        <taxon>Pseudomonadota</taxon>
        <taxon>Gammaproteobacteria</taxon>
        <taxon>Vibrionales</taxon>
        <taxon>Vibrionaceae</taxon>
        <taxon>Vibrio</taxon>
    </lineage>
</organism>
<keyword evidence="1" id="KW-0175">Coiled coil</keyword>